<dbReference type="InterPro" id="IPR026147">
    <property type="entry name" value="Rab3GAP1_conserved"/>
</dbReference>
<proteinExistence type="inferred from homology"/>
<comment type="similarity">
    <text evidence="4">Belongs to the Rab3-GAP catalytic subunit family.</text>
</comment>
<feature type="compositionally biased region" description="Acidic residues" evidence="10">
    <location>
        <begin position="583"/>
        <end position="602"/>
    </location>
</feature>
<reference evidence="14" key="1">
    <citation type="journal article" date="2002" name="Science">
        <title>The draft genome of Ciona intestinalis: insights into chordate and vertebrate origins.</title>
        <authorList>
            <person name="Dehal P."/>
            <person name="Satou Y."/>
            <person name="Campbell R.K."/>
            <person name="Chapman J."/>
            <person name="Degnan B."/>
            <person name="De Tomaso A."/>
            <person name="Davidson B."/>
            <person name="Di Gregorio A."/>
            <person name="Gelpke M."/>
            <person name="Goodstein D.M."/>
            <person name="Harafuji N."/>
            <person name="Hastings K.E."/>
            <person name="Ho I."/>
            <person name="Hotta K."/>
            <person name="Huang W."/>
            <person name="Kawashima T."/>
            <person name="Lemaire P."/>
            <person name="Martinez D."/>
            <person name="Meinertzhagen I.A."/>
            <person name="Necula S."/>
            <person name="Nonaka M."/>
            <person name="Putnam N."/>
            <person name="Rash S."/>
            <person name="Saiga H."/>
            <person name="Satake M."/>
            <person name="Terry A."/>
            <person name="Yamada L."/>
            <person name="Wang H.G."/>
            <person name="Awazu S."/>
            <person name="Azumi K."/>
            <person name="Boore J."/>
            <person name="Branno M."/>
            <person name="Chin-Bow S."/>
            <person name="DeSantis R."/>
            <person name="Doyle S."/>
            <person name="Francino P."/>
            <person name="Keys D.N."/>
            <person name="Haga S."/>
            <person name="Hayashi H."/>
            <person name="Hino K."/>
            <person name="Imai K.S."/>
            <person name="Inaba K."/>
            <person name="Kano S."/>
            <person name="Kobayashi K."/>
            <person name="Kobayashi M."/>
            <person name="Lee B.I."/>
            <person name="Makabe K.W."/>
            <person name="Manohar C."/>
            <person name="Matassi G."/>
            <person name="Medina M."/>
            <person name="Mochizuki Y."/>
            <person name="Mount S."/>
            <person name="Morishita T."/>
            <person name="Miura S."/>
            <person name="Nakayama A."/>
            <person name="Nishizaka S."/>
            <person name="Nomoto H."/>
            <person name="Ohta F."/>
            <person name="Oishi K."/>
            <person name="Rigoutsos I."/>
            <person name="Sano M."/>
            <person name="Sasaki A."/>
            <person name="Sasakura Y."/>
            <person name="Shoguchi E."/>
            <person name="Shin-i T."/>
            <person name="Spagnuolo A."/>
            <person name="Stainier D."/>
            <person name="Suzuki M.M."/>
            <person name="Tassy O."/>
            <person name="Takatori N."/>
            <person name="Tokuoka M."/>
            <person name="Yagi K."/>
            <person name="Yoshizaki F."/>
            <person name="Wada S."/>
            <person name="Zhang C."/>
            <person name="Hyatt P.D."/>
            <person name="Larimer F."/>
            <person name="Detter C."/>
            <person name="Doggett N."/>
            <person name="Glavina T."/>
            <person name="Hawkins T."/>
            <person name="Richardson P."/>
            <person name="Lucas S."/>
            <person name="Kohara Y."/>
            <person name="Levine M."/>
            <person name="Satoh N."/>
            <person name="Rokhsar D.S."/>
        </authorList>
    </citation>
    <scope>NUCLEOTIDE SEQUENCE [LARGE SCALE GENOMIC DNA]</scope>
</reference>
<evidence type="ECO:0000256" key="5">
    <source>
        <dbReference type="ARBA" id="ARBA00015817"/>
    </source>
</evidence>
<dbReference type="GO" id="GO:0005096">
    <property type="term" value="F:GTPase activator activity"/>
    <property type="evidence" value="ECO:0000318"/>
    <property type="project" value="GO_Central"/>
</dbReference>
<sequence length="965" mass="109273">MSSSVEESDLPEEEVFEITDFTNATDWELFISKIEEVIGEWHLNSYTRTTPLCAITNEMRNGTWETRTADISFTGVPFTLTYHQLKEVEHEHEDLFQEEPEEDGVDFPAYSDDMMNLNTDFPPRAHCLASNFHKHRWYGLRSFLVLSPPSGSESNLSESKCNLLRSSAAVALNNSSCHVPFFVQILESWRRVFSGHAYSVGVQTQFEMVHLKHCPQQYRNISGLLHVFKTKIGSPSLPMGRCWVSTRFTYVLNDWGDKGKWPLKLQDPQEVAMNFATLMSGSLDEPVMELQLAAMWPNLTSDLIMDNDVHTHFNALAAPVWAVRLRYSDDLPCLLTYYLYEFMKGADRKESLSDLLSFENHSEQEPDMGLALGRITEPAASSMIPIVSSRLASGISKAVSDPQGLLRRSAHSLTQMGASQSDNKMPEATLKAIREFLFRSLEKEPSKSAYDLSHQLKAAPLQSFTHKFATCAMVVNLCHGGIHGIAHLWHVIVTELRTLWDAGKLIPGIGMNVPDLRTCLLHQKFQMLNCCVNHKTIREQKRKSAKDMEQIEENVEKSDENESQNLKNESKNVETRFTMSASDDSDDEFYECESDVDLEEDGQVPTSSETDEKKEAPSEKFPPEGRLKQCGSLHLLLNISSPLYIPITQDHAPLTEDQLEEQANLFSKLGDTKEGSKVRARMQSASLLSDMQSFKAANPGCCLGDFVRWYSPRDFEEGKLSQRMKIPGNLWETTWEQANPIPAHRQKRLFDDTKEAEKVLHFLANLKPAEVMQAILPVCVHEAVSMLRSSSKEMSECLPDLPLLCNQIETKATQTFRGWNMTRGKIEDILRQISFADALIQRAQSLQHKFSDLGDPNTIKAFVKSIMEHPEITIEGGPNGPVGKIITQYFTQQVVSKIDPLDSELQKDEPPKSRLPDPTGREFIIRAISPYPSNFSREMPHRLYAVLMRNEFRLASAISTDPTFF</sequence>
<keyword evidence="7" id="KW-0963">Cytoplasm</keyword>
<keyword evidence="14" id="KW-1185">Reference proteome</keyword>
<dbReference type="PANTHER" id="PTHR21422:SF9">
    <property type="entry name" value="RAB3 GTPASE-ACTIVATING PROTEIN CATALYTIC SUBUNIT"/>
    <property type="match status" value="1"/>
</dbReference>
<evidence type="ECO:0000256" key="3">
    <source>
        <dbReference type="ARBA" id="ARBA00004496"/>
    </source>
</evidence>
<protein>
    <recommendedName>
        <fullName evidence="5">Rab3 GTPase-activating protein catalytic subunit</fullName>
    </recommendedName>
</protein>
<dbReference type="Pfam" id="PF13890">
    <property type="entry name" value="Rab3-GTPase_cat"/>
    <property type="match status" value="1"/>
</dbReference>
<reference evidence="13" key="2">
    <citation type="journal article" date="2008" name="Genome Biol.">
        <title>Improved genome assembly and evidence-based global gene model set for the chordate Ciona intestinalis: new insight into intron and operon populations.</title>
        <authorList>
            <person name="Satou Y."/>
            <person name="Mineta K."/>
            <person name="Ogasawara M."/>
            <person name="Sasakura Y."/>
            <person name="Shoguchi E."/>
            <person name="Ueno K."/>
            <person name="Yamada L."/>
            <person name="Matsumoto J."/>
            <person name="Wasserscheid J."/>
            <person name="Dewar K."/>
            <person name="Wiley G.B."/>
            <person name="Macmil S.L."/>
            <person name="Roe B.A."/>
            <person name="Zeller R.W."/>
            <person name="Hastings K.E."/>
            <person name="Lemaire P."/>
            <person name="Lindquist E."/>
            <person name="Endo T."/>
            <person name="Hotta K."/>
            <person name="Inaba K."/>
        </authorList>
    </citation>
    <scope>NUCLEOTIDE SEQUENCE [LARGE SCALE GENOMIC DNA]</scope>
    <source>
        <strain evidence="13">wild type</strain>
    </source>
</reference>
<name>F6WN54_CIOIN</name>
<dbReference type="OMA" id="KYAKHRR"/>
<keyword evidence="6" id="KW-0343">GTPase activation</keyword>
<feature type="domain" description="Rab3GAP catalytic subunit conserved" evidence="11">
    <location>
        <begin position="623"/>
        <end position="763"/>
    </location>
</feature>
<dbReference type="STRING" id="7719.ENSCINP00000018722"/>
<feature type="compositionally biased region" description="Basic and acidic residues" evidence="10">
    <location>
        <begin position="610"/>
        <end position="626"/>
    </location>
</feature>
<keyword evidence="8" id="KW-0256">Endoplasmic reticulum</keyword>
<dbReference type="AlphaFoldDB" id="F6WN54"/>
<evidence type="ECO:0000256" key="7">
    <source>
        <dbReference type="ARBA" id="ARBA00022490"/>
    </source>
</evidence>
<reference evidence="13" key="4">
    <citation type="submission" date="2025-09" db="UniProtKB">
        <authorList>
            <consortium name="Ensembl"/>
        </authorList>
    </citation>
    <scope>IDENTIFICATION</scope>
</reference>
<dbReference type="FunCoup" id="F6WN54">
    <property type="interactions" value="731"/>
</dbReference>
<reference evidence="13" key="3">
    <citation type="submission" date="2025-08" db="UniProtKB">
        <authorList>
            <consortium name="Ensembl"/>
        </authorList>
    </citation>
    <scope>IDENTIFICATION</scope>
</reference>
<evidence type="ECO:0000256" key="6">
    <source>
        <dbReference type="ARBA" id="ARBA00022468"/>
    </source>
</evidence>
<evidence type="ECO:0000259" key="12">
    <source>
        <dbReference type="Pfam" id="PF19533"/>
    </source>
</evidence>
<keyword evidence="9" id="KW-0333">Golgi apparatus</keyword>
<evidence type="ECO:0000256" key="1">
    <source>
        <dbReference type="ARBA" id="ARBA00004222"/>
    </source>
</evidence>
<accession>F6WN54</accession>
<evidence type="ECO:0000313" key="14">
    <source>
        <dbReference type="Proteomes" id="UP000008144"/>
    </source>
</evidence>
<dbReference type="PANTHER" id="PTHR21422">
    <property type="entry name" value="RAB3 GTPASE-ACTIVATING PROTEIN CATALYTIC SUBUNIT"/>
    <property type="match status" value="1"/>
</dbReference>
<evidence type="ECO:0000256" key="4">
    <source>
        <dbReference type="ARBA" id="ARBA00008856"/>
    </source>
</evidence>
<dbReference type="GO" id="GO:2000786">
    <property type="term" value="P:positive regulation of autophagosome assembly"/>
    <property type="evidence" value="ECO:0000318"/>
    <property type="project" value="GO_Central"/>
</dbReference>
<feature type="domain" description="Rab3GAP catalytic subunit C-terminal" evidence="12">
    <location>
        <begin position="776"/>
        <end position="965"/>
    </location>
</feature>
<evidence type="ECO:0000256" key="10">
    <source>
        <dbReference type="SAM" id="MobiDB-lite"/>
    </source>
</evidence>
<organism evidence="13 14">
    <name type="scientific">Ciona intestinalis</name>
    <name type="common">Transparent sea squirt</name>
    <name type="synonym">Ascidia intestinalis</name>
    <dbReference type="NCBI Taxonomy" id="7719"/>
    <lineage>
        <taxon>Eukaryota</taxon>
        <taxon>Metazoa</taxon>
        <taxon>Chordata</taxon>
        <taxon>Tunicata</taxon>
        <taxon>Ascidiacea</taxon>
        <taxon>Phlebobranchia</taxon>
        <taxon>Cionidae</taxon>
        <taxon>Ciona</taxon>
    </lineage>
</organism>
<evidence type="ECO:0000259" key="11">
    <source>
        <dbReference type="Pfam" id="PF13890"/>
    </source>
</evidence>
<dbReference type="EMBL" id="EAAA01002232">
    <property type="status" value="NOT_ANNOTATED_CDS"/>
    <property type="molecule type" value="Genomic_DNA"/>
</dbReference>
<feature type="compositionally biased region" description="Basic and acidic residues" evidence="10">
    <location>
        <begin position="545"/>
        <end position="560"/>
    </location>
</feature>
<evidence type="ECO:0000256" key="8">
    <source>
        <dbReference type="ARBA" id="ARBA00022824"/>
    </source>
</evidence>
<comment type="subcellular location">
    <subcellularLocation>
        <location evidence="3">Cytoplasm</location>
    </subcellularLocation>
    <subcellularLocation>
        <location evidence="2">Endoplasmic reticulum</location>
    </subcellularLocation>
    <subcellularLocation>
        <location evidence="1">Golgi apparatus</location>
        <location evidence="1">cis-Golgi network</location>
    </subcellularLocation>
</comment>
<dbReference type="InterPro" id="IPR045700">
    <property type="entry name" value="Rab3GAP1"/>
</dbReference>
<evidence type="ECO:0000313" key="13">
    <source>
        <dbReference type="Ensembl" id="ENSCINP00000018722.3"/>
    </source>
</evidence>
<dbReference type="InterPro" id="IPR045698">
    <property type="entry name" value="Rab3GAP1_C"/>
</dbReference>
<dbReference type="GeneTree" id="ENSGT00390000006705"/>
<dbReference type="InParanoid" id="F6WN54"/>
<dbReference type="GO" id="GO:0005794">
    <property type="term" value="C:Golgi apparatus"/>
    <property type="evidence" value="ECO:0007669"/>
    <property type="project" value="UniProtKB-SubCell"/>
</dbReference>
<evidence type="ECO:0000256" key="2">
    <source>
        <dbReference type="ARBA" id="ARBA00004240"/>
    </source>
</evidence>
<dbReference type="Proteomes" id="UP000008144">
    <property type="component" value="Chromosome 5"/>
</dbReference>
<dbReference type="GO" id="GO:0005783">
    <property type="term" value="C:endoplasmic reticulum"/>
    <property type="evidence" value="ECO:0007669"/>
    <property type="project" value="UniProtKB-SubCell"/>
</dbReference>
<dbReference type="Ensembl" id="ENSCINT00000018722.3">
    <property type="protein sequence ID" value="ENSCINP00000018722.3"/>
    <property type="gene ID" value="ENSCING00000009210.4"/>
</dbReference>
<evidence type="ECO:0000256" key="9">
    <source>
        <dbReference type="ARBA" id="ARBA00023034"/>
    </source>
</evidence>
<dbReference type="Pfam" id="PF19533">
    <property type="entry name" value="Rab3-GAP_cat_C"/>
    <property type="match status" value="1"/>
</dbReference>
<feature type="region of interest" description="Disordered" evidence="10">
    <location>
        <begin position="541"/>
        <end position="626"/>
    </location>
</feature>